<proteinExistence type="predicted"/>
<keyword evidence="2" id="KW-1185">Reference proteome</keyword>
<evidence type="ECO:0000313" key="1">
    <source>
        <dbReference type="EMBL" id="SUP42208.1"/>
    </source>
</evidence>
<protein>
    <submittedName>
        <fullName evidence="1">Uncharacterized phage-encoded protein</fullName>
    </submittedName>
</protein>
<dbReference type="RefSeq" id="WP_115310027.1">
    <property type="nucleotide sequence ID" value="NZ_UHIO01000001.1"/>
</dbReference>
<dbReference type="OrthoDB" id="9812611at2"/>
<gene>
    <name evidence="1" type="ORF">NCTC12020_00813</name>
</gene>
<accession>A0A380NK47</accession>
<dbReference type="Proteomes" id="UP000255367">
    <property type="component" value="Unassembled WGS sequence"/>
</dbReference>
<name>A0A380NK47_9FIRM</name>
<dbReference type="EMBL" id="UHIO01000001">
    <property type="protein sequence ID" value="SUP42208.1"/>
    <property type="molecule type" value="Genomic_DNA"/>
</dbReference>
<evidence type="ECO:0000313" key="2">
    <source>
        <dbReference type="Proteomes" id="UP000255367"/>
    </source>
</evidence>
<dbReference type="InterPro" id="IPR014054">
    <property type="entry name" value="Phage_regulatory_Rha"/>
</dbReference>
<reference evidence="1 2" key="1">
    <citation type="submission" date="2018-06" db="EMBL/GenBank/DDBJ databases">
        <authorList>
            <consortium name="Pathogen Informatics"/>
            <person name="Doyle S."/>
        </authorList>
    </citation>
    <scope>NUCLEOTIDE SEQUENCE [LARGE SCALE GENOMIC DNA]</scope>
    <source>
        <strain evidence="1 2">NCTC12020</strain>
    </source>
</reference>
<organism evidence="1 2">
    <name type="scientific">Veillonella criceti</name>
    <dbReference type="NCBI Taxonomy" id="103891"/>
    <lineage>
        <taxon>Bacteria</taxon>
        <taxon>Bacillati</taxon>
        <taxon>Bacillota</taxon>
        <taxon>Negativicutes</taxon>
        <taxon>Veillonellales</taxon>
        <taxon>Veillonellaceae</taxon>
        <taxon>Veillonella</taxon>
    </lineage>
</organism>
<dbReference type="AlphaFoldDB" id="A0A380NK47"/>
<dbReference type="Pfam" id="PF09669">
    <property type="entry name" value="Phage_pRha"/>
    <property type="match status" value="1"/>
</dbReference>
<sequence length="288" mass="33776">MNLTEILTLDSREVASMINKSHNDLLKDIRRYGDYLIEGKIPLNDFWQESTYKDKIGRSLKCYQITKKGCEFLAHKMTGKKGAIFTATYINRFHEMEEELNNTPSNITLRHTKWGKEKVMTTRDFWQITGVPQGNVNWFLKKFNLEYWILTGKDLRKYKELNNLKNCVTSSMTLIPSYSAIILVKKLDLWTKELQKSFGDYFKPYRDLIVADKQEALALDTDELISIRSEKIIAKINELKRKLIAVDVLLDELIDIRRTKRDHERYGENILKLLYSSSSDMFGINKII</sequence>